<dbReference type="AlphaFoldDB" id="A0A8K0DVR9"/>
<organism evidence="2 3">
    <name type="scientific">Rhamnella rubrinervis</name>
    <dbReference type="NCBI Taxonomy" id="2594499"/>
    <lineage>
        <taxon>Eukaryota</taxon>
        <taxon>Viridiplantae</taxon>
        <taxon>Streptophyta</taxon>
        <taxon>Embryophyta</taxon>
        <taxon>Tracheophyta</taxon>
        <taxon>Spermatophyta</taxon>
        <taxon>Magnoliopsida</taxon>
        <taxon>eudicotyledons</taxon>
        <taxon>Gunneridae</taxon>
        <taxon>Pentapetalae</taxon>
        <taxon>rosids</taxon>
        <taxon>fabids</taxon>
        <taxon>Rosales</taxon>
        <taxon>Rhamnaceae</taxon>
        <taxon>rhamnoid group</taxon>
        <taxon>Rhamneae</taxon>
        <taxon>Rhamnella</taxon>
    </lineage>
</organism>
<protein>
    <submittedName>
        <fullName evidence="2">Uncharacterized protein</fullName>
    </submittedName>
</protein>
<comment type="caution">
    <text evidence="2">The sequence shown here is derived from an EMBL/GenBank/DDBJ whole genome shotgun (WGS) entry which is preliminary data.</text>
</comment>
<dbReference type="EMBL" id="VOIH02000010">
    <property type="protein sequence ID" value="KAF3434685.1"/>
    <property type="molecule type" value="Genomic_DNA"/>
</dbReference>
<feature type="region of interest" description="Disordered" evidence="1">
    <location>
        <begin position="57"/>
        <end position="84"/>
    </location>
</feature>
<reference evidence="2" key="1">
    <citation type="submission" date="2020-03" db="EMBL/GenBank/DDBJ databases">
        <title>A high-quality chromosome-level genome assembly of a woody plant with both climbing and erect habits, Rhamnella rubrinervis.</title>
        <authorList>
            <person name="Lu Z."/>
            <person name="Yang Y."/>
            <person name="Zhu X."/>
            <person name="Sun Y."/>
        </authorList>
    </citation>
    <scope>NUCLEOTIDE SEQUENCE</scope>
    <source>
        <strain evidence="2">BYM</strain>
        <tissue evidence="2">Leaf</tissue>
    </source>
</reference>
<name>A0A8K0DVR9_9ROSA</name>
<evidence type="ECO:0000256" key="1">
    <source>
        <dbReference type="SAM" id="MobiDB-lite"/>
    </source>
</evidence>
<proteinExistence type="predicted"/>
<feature type="region of interest" description="Disordered" evidence="1">
    <location>
        <begin position="101"/>
        <end position="131"/>
    </location>
</feature>
<evidence type="ECO:0000313" key="3">
    <source>
        <dbReference type="Proteomes" id="UP000796880"/>
    </source>
</evidence>
<dbReference type="Proteomes" id="UP000796880">
    <property type="component" value="Unassembled WGS sequence"/>
</dbReference>
<evidence type="ECO:0000313" key="2">
    <source>
        <dbReference type="EMBL" id="KAF3434685.1"/>
    </source>
</evidence>
<keyword evidence="3" id="KW-1185">Reference proteome</keyword>
<feature type="compositionally biased region" description="Basic residues" evidence="1">
    <location>
        <begin position="66"/>
        <end position="75"/>
    </location>
</feature>
<gene>
    <name evidence="2" type="ORF">FNV43_RR21770</name>
</gene>
<accession>A0A8K0DVR9</accession>
<sequence>MWSSLDAYLVTSGVKQATGAARLVGFQQVRDSWYQSQVRKELASKLEEHDVFIRGCGRRRDEGKGGRTHHSKRRRDAQSHEPLWRPRWQVEVSADVMERLDRVEQSMEGSGRVGDQWRSSMETCSGHDANL</sequence>